<accession>A0AA38FR96</accession>
<dbReference type="Proteomes" id="UP000824469">
    <property type="component" value="Unassembled WGS sequence"/>
</dbReference>
<feature type="non-terminal residue" evidence="1">
    <location>
        <position position="58"/>
    </location>
</feature>
<evidence type="ECO:0000313" key="2">
    <source>
        <dbReference type="Proteomes" id="UP000824469"/>
    </source>
</evidence>
<comment type="caution">
    <text evidence="1">The sequence shown here is derived from an EMBL/GenBank/DDBJ whole genome shotgun (WGS) entry which is preliminary data.</text>
</comment>
<keyword evidence="2" id="KW-1185">Reference proteome</keyword>
<gene>
    <name evidence="1" type="ORF">KI387_036049</name>
</gene>
<sequence length="58" mass="7259">ISDGWLNRYEHWARKLKWRKMANIATEKEREERQLKYSEAREREITRQHEVASVMDLW</sequence>
<proteinExistence type="predicted"/>
<dbReference type="EMBL" id="JAHRHJ020000007">
    <property type="protein sequence ID" value="KAH9308138.1"/>
    <property type="molecule type" value="Genomic_DNA"/>
</dbReference>
<evidence type="ECO:0000313" key="1">
    <source>
        <dbReference type="EMBL" id="KAH9308138.1"/>
    </source>
</evidence>
<reference evidence="1 2" key="1">
    <citation type="journal article" date="2021" name="Nat. Plants">
        <title>The Taxus genome provides insights into paclitaxel biosynthesis.</title>
        <authorList>
            <person name="Xiong X."/>
            <person name="Gou J."/>
            <person name="Liao Q."/>
            <person name="Li Y."/>
            <person name="Zhou Q."/>
            <person name="Bi G."/>
            <person name="Li C."/>
            <person name="Du R."/>
            <person name="Wang X."/>
            <person name="Sun T."/>
            <person name="Guo L."/>
            <person name="Liang H."/>
            <person name="Lu P."/>
            <person name="Wu Y."/>
            <person name="Zhang Z."/>
            <person name="Ro D.K."/>
            <person name="Shang Y."/>
            <person name="Huang S."/>
            <person name="Yan J."/>
        </authorList>
    </citation>
    <scope>NUCLEOTIDE SEQUENCE [LARGE SCALE GENOMIC DNA]</scope>
    <source>
        <strain evidence="1">Ta-2019</strain>
    </source>
</reference>
<dbReference type="AlphaFoldDB" id="A0AA38FR96"/>
<protein>
    <submittedName>
        <fullName evidence="1">Uncharacterized protein</fullName>
    </submittedName>
</protein>
<name>A0AA38FR96_TAXCH</name>
<feature type="non-terminal residue" evidence="1">
    <location>
        <position position="1"/>
    </location>
</feature>
<organism evidence="1 2">
    <name type="scientific">Taxus chinensis</name>
    <name type="common">Chinese yew</name>
    <name type="synonym">Taxus wallichiana var. chinensis</name>
    <dbReference type="NCBI Taxonomy" id="29808"/>
    <lineage>
        <taxon>Eukaryota</taxon>
        <taxon>Viridiplantae</taxon>
        <taxon>Streptophyta</taxon>
        <taxon>Embryophyta</taxon>
        <taxon>Tracheophyta</taxon>
        <taxon>Spermatophyta</taxon>
        <taxon>Pinopsida</taxon>
        <taxon>Pinidae</taxon>
        <taxon>Conifers II</taxon>
        <taxon>Cupressales</taxon>
        <taxon>Taxaceae</taxon>
        <taxon>Taxus</taxon>
    </lineage>
</organism>